<dbReference type="EMBL" id="CP000733">
    <property type="protein sequence ID" value="ABS78418.1"/>
    <property type="molecule type" value="Genomic_DNA"/>
</dbReference>
<feature type="transmembrane region" description="Helical" evidence="26">
    <location>
        <begin position="626"/>
        <end position="643"/>
    </location>
</feature>
<dbReference type="Proteomes" id="UP000008555">
    <property type="component" value="Chromosome"/>
</dbReference>
<dbReference type="GO" id="GO:0016682">
    <property type="term" value="F:oxidoreductase activity, acting on diphenols and related substances as donors, oxygen as acceptor"/>
    <property type="evidence" value="ECO:0007669"/>
    <property type="project" value="InterPro"/>
</dbReference>
<keyword evidence="12" id="KW-0479">Metal-binding</keyword>
<accession>A9KG39</accession>
<dbReference type="GO" id="GO:0004129">
    <property type="term" value="F:cytochrome-c oxidase activity"/>
    <property type="evidence" value="ECO:0007669"/>
    <property type="project" value="InterPro"/>
</dbReference>
<evidence type="ECO:0000256" key="9">
    <source>
        <dbReference type="ARBA" id="ARBA00022617"/>
    </source>
</evidence>
<feature type="transmembrane region" description="Helical" evidence="26">
    <location>
        <begin position="315"/>
        <end position="339"/>
    </location>
</feature>
<dbReference type="NCBIfam" id="TIGR02843">
    <property type="entry name" value="CyoB"/>
    <property type="match status" value="1"/>
</dbReference>
<dbReference type="InterPro" id="IPR014207">
    <property type="entry name" value="Cyt_c_ubiqinol_oxidase_su1"/>
</dbReference>
<name>A9KG39_COXBN</name>
<feature type="transmembrane region" description="Helical" evidence="26">
    <location>
        <begin position="457"/>
        <end position="479"/>
    </location>
</feature>
<dbReference type="FunFam" id="1.20.210.10:FF:000002">
    <property type="entry name" value="Cytochrome o ubiquinol oxidase, subunit I"/>
    <property type="match status" value="1"/>
</dbReference>
<comment type="cofactor">
    <cofactor evidence="1">
        <name>heme b</name>
        <dbReference type="ChEBI" id="CHEBI:60344"/>
    </cofactor>
</comment>
<evidence type="ECO:0000256" key="11">
    <source>
        <dbReference type="ARBA" id="ARBA00022692"/>
    </source>
</evidence>
<evidence type="ECO:0000256" key="5">
    <source>
        <dbReference type="ARBA" id="ARBA00012941"/>
    </source>
</evidence>
<keyword evidence="8" id="KW-1003">Cell membrane</keyword>
<dbReference type="InterPro" id="IPR000883">
    <property type="entry name" value="Cyt_C_Oxase_1"/>
</dbReference>
<dbReference type="InterPro" id="IPR023616">
    <property type="entry name" value="Cyt_c_oxase-like_su1_dom"/>
</dbReference>
<comment type="cofactor">
    <cofactor evidence="22">
        <name>Fe(II)-heme o</name>
        <dbReference type="ChEBI" id="CHEBI:60530"/>
    </cofactor>
</comment>
<evidence type="ECO:0000313" key="29">
    <source>
        <dbReference type="Proteomes" id="UP000008555"/>
    </source>
</evidence>
<evidence type="ECO:0000256" key="18">
    <source>
        <dbReference type="ARBA" id="ARBA00030075"/>
    </source>
</evidence>
<dbReference type="AlphaFoldDB" id="A9KG39"/>
<evidence type="ECO:0000256" key="2">
    <source>
        <dbReference type="ARBA" id="ARBA00001973"/>
    </source>
</evidence>
<feature type="transmembrane region" description="Helical" evidence="26">
    <location>
        <begin position="20"/>
        <end position="42"/>
    </location>
</feature>
<dbReference type="GO" id="GO:0022904">
    <property type="term" value="P:respiratory electron transport chain"/>
    <property type="evidence" value="ECO:0007669"/>
    <property type="project" value="TreeGrafter"/>
</dbReference>
<dbReference type="PANTHER" id="PTHR10422">
    <property type="entry name" value="CYTOCHROME C OXIDASE SUBUNIT 1"/>
    <property type="match status" value="1"/>
</dbReference>
<dbReference type="GO" id="GO:0020037">
    <property type="term" value="F:heme binding"/>
    <property type="evidence" value="ECO:0007669"/>
    <property type="project" value="InterPro"/>
</dbReference>
<evidence type="ECO:0000256" key="17">
    <source>
        <dbReference type="ARBA" id="ARBA00023136"/>
    </source>
</evidence>
<dbReference type="GO" id="GO:0005886">
    <property type="term" value="C:plasma membrane"/>
    <property type="evidence" value="ECO:0007669"/>
    <property type="project" value="UniProtKB-SubCell"/>
</dbReference>
<keyword evidence="16" id="KW-0186">Copper</keyword>
<gene>
    <name evidence="28" type="primary">cyoB</name>
    <name evidence="28" type="ordered locus">CBUD_1002</name>
</gene>
<feature type="transmembrane region" description="Helical" evidence="26">
    <location>
        <begin position="428"/>
        <end position="445"/>
    </location>
</feature>
<dbReference type="HOGENOM" id="CLU_011899_7_1_6"/>
<feature type="transmembrane region" description="Helical" evidence="26">
    <location>
        <begin position="351"/>
        <end position="373"/>
    </location>
</feature>
<keyword evidence="28" id="KW-0560">Oxidoreductase</keyword>
<evidence type="ECO:0000256" key="25">
    <source>
        <dbReference type="RuleBase" id="RU000370"/>
    </source>
</evidence>
<dbReference type="Pfam" id="PF00115">
    <property type="entry name" value="COX1"/>
    <property type="match status" value="1"/>
</dbReference>
<dbReference type="PROSITE" id="PS00077">
    <property type="entry name" value="COX1_CUB"/>
    <property type="match status" value="1"/>
</dbReference>
<organism evidence="28 29">
    <name type="scientific">Coxiella burnetii (strain Dugway 5J108-111)</name>
    <dbReference type="NCBI Taxonomy" id="434922"/>
    <lineage>
        <taxon>Bacteria</taxon>
        <taxon>Pseudomonadati</taxon>
        <taxon>Pseudomonadota</taxon>
        <taxon>Gammaproteobacteria</taxon>
        <taxon>Legionellales</taxon>
        <taxon>Coxiellaceae</taxon>
        <taxon>Coxiella</taxon>
    </lineage>
</organism>
<keyword evidence="15" id="KW-0408">Iron</keyword>
<feature type="transmembrane region" description="Helical" evidence="26">
    <location>
        <begin position="195"/>
        <end position="220"/>
    </location>
</feature>
<feature type="domain" description="Cytochrome oxidase subunit I profile" evidence="27">
    <location>
        <begin position="44"/>
        <end position="564"/>
    </location>
</feature>
<dbReference type="GO" id="GO:0009060">
    <property type="term" value="P:aerobic respiration"/>
    <property type="evidence" value="ECO:0007669"/>
    <property type="project" value="InterPro"/>
</dbReference>
<evidence type="ECO:0000256" key="13">
    <source>
        <dbReference type="ARBA" id="ARBA00022982"/>
    </source>
</evidence>
<dbReference type="PROSITE" id="PS50855">
    <property type="entry name" value="COX1"/>
    <property type="match status" value="1"/>
</dbReference>
<evidence type="ECO:0000256" key="23">
    <source>
        <dbReference type="ARBA" id="ARBA00034513"/>
    </source>
</evidence>
<dbReference type="GO" id="GO:0009486">
    <property type="term" value="F:cytochrome bo3 ubiquinol oxidase activity"/>
    <property type="evidence" value="ECO:0007669"/>
    <property type="project" value="UniProtKB-EC"/>
</dbReference>
<dbReference type="GO" id="GO:0015990">
    <property type="term" value="P:electron transport coupled proton transport"/>
    <property type="evidence" value="ECO:0007669"/>
    <property type="project" value="TreeGrafter"/>
</dbReference>
<evidence type="ECO:0000256" key="16">
    <source>
        <dbReference type="ARBA" id="ARBA00023008"/>
    </source>
</evidence>
<keyword evidence="7 25" id="KW-0813">Transport</keyword>
<feature type="transmembrane region" description="Helical" evidence="26">
    <location>
        <begin position="149"/>
        <end position="175"/>
    </location>
</feature>
<evidence type="ECO:0000256" key="22">
    <source>
        <dbReference type="ARBA" id="ARBA00034455"/>
    </source>
</evidence>
<dbReference type="PRINTS" id="PR01165">
    <property type="entry name" value="CYCOXIDASEI"/>
</dbReference>
<dbReference type="GO" id="GO:0046872">
    <property type="term" value="F:metal ion binding"/>
    <property type="evidence" value="ECO:0007669"/>
    <property type="project" value="UniProtKB-KW"/>
</dbReference>
<comment type="catalytic activity">
    <reaction evidence="24">
        <text>2 a ubiquinol + O2 + n H(+)(in) = 2 a ubiquinone + 2 H2O + n H(+)(out)</text>
        <dbReference type="Rhea" id="RHEA:30251"/>
        <dbReference type="Rhea" id="RHEA-COMP:9565"/>
        <dbReference type="Rhea" id="RHEA-COMP:9566"/>
        <dbReference type="ChEBI" id="CHEBI:15377"/>
        <dbReference type="ChEBI" id="CHEBI:15378"/>
        <dbReference type="ChEBI" id="CHEBI:15379"/>
        <dbReference type="ChEBI" id="CHEBI:16389"/>
        <dbReference type="ChEBI" id="CHEBI:17976"/>
        <dbReference type="EC" id="7.1.1.3"/>
    </reaction>
</comment>
<evidence type="ECO:0000256" key="3">
    <source>
        <dbReference type="ARBA" id="ARBA00004651"/>
    </source>
</evidence>
<dbReference type="KEGG" id="cbd:CBUD_1002"/>
<dbReference type="RefSeq" id="WP_005768680.1">
    <property type="nucleotide sequence ID" value="NC_009727.1"/>
</dbReference>
<evidence type="ECO:0000256" key="6">
    <source>
        <dbReference type="ARBA" id="ARBA00014691"/>
    </source>
</evidence>
<reference evidence="28 29" key="1">
    <citation type="journal article" date="2009" name="Infect. Immun.">
        <title>Comparative genomics reveal extensive transposon-mediated genomic plasticity and diversity among potential effector proteins within the genus Coxiella.</title>
        <authorList>
            <person name="Beare P.A."/>
            <person name="Unsworth N."/>
            <person name="Andoh M."/>
            <person name="Voth D.E."/>
            <person name="Omsland A."/>
            <person name="Gilk S.D."/>
            <person name="Williams K.P."/>
            <person name="Sobral B.W."/>
            <person name="Kupko J.J.III."/>
            <person name="Porcella S.F."/>
            <person name="Samuel J.E."/>
            <person name="Heinzen R.A."/>
        </authorList>
    </citation>
    <scope>NUCLEOTIDE SEQUENCE [LARGE SCALE GENOMIC DNA]</scope>
    <source>
        <strain evidence="28 29">Dugway 5J108-111</strain>
    </source>
</reference>
<feature type="transmembrane region" description="Helical" evidence="26">
    <location>
        <begin position="232"/>
        <end position="260"/>
    </location>
</feature>
<evidence type="ECO:0000256" key="15">
    <source>
        <dbReference type="ARBA" id="ARBA00023004"/>
    </source>
</evidence>
<feature type="transmembrane region" description="Helical" evidence="26">
    <location>
        <begin position="106"/>
        <end position="128"/>
    </location>
</feature>
<evidence type="ECO:0000256" key="20">
    <source>
        <dbReference type="ARBA" id="ARBA00032190"/>
    </source>
</evidence>
<keyword evidence="13 25" id="KW-0249">Electron transport</keyword>
<feature type="transmembrane region" description="Helical" evidence="26">
    <location>
        <begin position="602"/>
        <end position="620"/>
    </location>
</feature>
<evidence type="ECO:0000256" key="10">
    <source>
        <dbReference type="ARBA" id="ARBA00022660"/>
    </source>
</evidence>
<feature type="transmembrane region" description="Helical" evidence="26">
    <location>
        <begin position="385"/>
        <end position="408"/>
    </location>
</feature>
<evidence type="ECO:0000256" key="21">
    <source>
        <dbReference type="ARBA" id="ARBA00032435"/>
    </source>
</evidence>
<evidence type="ECO:0000256" key="4">
    <source>
        <dbReference type="ARBA" id="ARBA00009578"/>
    </source>
</evidence>
<evidence type="ECO:0000256" key="24">
    <source>
        <dbReference type="ARBA" id="ARBA00048190"/>
    </source>
</evidence>
<comment type="subcellular location">
    <subcellularLocation>
        <location evidence="3">Cell membrane</location>
        <topology evidence="3">Multi-pass membrane protein</topology>
    </subcellularLocation>
</comment>
<dbReference type="SUPFAM" id="SSF81442">
    <property type="entry name" value="Cytochrome c oxidase subunit I-like"/>
    <property type="match status" value="1"/>
</dbReference>
<evidence type="ECO:0000313" key="28">
    <source>
        <dbReference type="EMBL" id="ABS78418.1"/>
    </source>
</evidence>
<proteinExistence type="inferred from homology"/>
<keyword evidence="11 25" id="KW-0812">Transmembrane</keyword>
<comment type="cofactor">
    <cofactor evidence="2">
        <name>Cu(2+)</name>
        <dbReference type="ChEBI" id="CHEBI:29036"/>
    </cofactor>
</comment>
<comment type="subunit">
    <text evidence="23">The cytochrome bo(3) ubiquinol oxidase complex is a heterooctamer of two A chains, two B chains, two C chains and two D chains.</text>
</comment>
<dbReference type="PANTHER" id="PTHR10422:SF35">
    <property type="entry name" value="CYTOCHROME BO(3) UBIQUINOL OXIDASE SUBUNIT 1"/>
    <property type="match status" value="1"/>
</dbReference>
<evidence type="ECO:0000256" key="12">
    <source>
        <dbReference type="ARBA" id="ARBA00022723"/>
    </source>
</evidence>
<keyword evidence="17 26" id="KW-0472">Membrane</keyword>
<feature type="transmembrane region" description="Helical" evidence="26">
    <location>
        <begin position="499"/>
        <end position="523"/>
    </location>
</feature>
<evidence type="ECO:0000256" key="8">
    <source>
        <dbReference type="ARBA" id="ARBA00022475"/>
    </source>
</evidence>
<evidence type="ECO:0000256" key="7">
    <source>
        <dbReference type="ARBA" id="ARBA00022448"/>
    </source>
</evidence>
<evidence type="ECO:0000256" key="19">
    <source>
        <dbReference type="ARBA" id="ARBA00031883"/>
    </source>
</evidence>
<feature type="transmembrane region" description="Helical" evidence="26">
    <location>
        <begin position="280"/>
        <end position="303"/>
    </location>
</feature>
<evidence type="ECO:0000259" key="27">
    <source>
        <dbReference type="PROSITE" id="PS50855"/>
    </source>
</evidence>
<evidence type="ECO:0000256" key="14">
    <source>
        <dbReference type="ARBA" id="ARBA00022989"/>
    </source>
</evidence>
<evidence type="ECO:0000256" key="1">
    <source>
        <dbReference type="ARBA" id="ARBA00001970"/>
    </source>
</evidence>
<keyword evidence="14 26" id="KW-1133">Transmembrane helix</keyword>
<keyword evidence="9 25" id="KW-0349">Heme</keyword>
<dbReference type="CDD" id="cd01662">
    <property type="entry name" value="Ubiquinol_Oxidase_I"/>
    <property type="match status" value="1"/>
</dbReference>
<dbReference type="EC" id="7.1.1.3" evidence="5"/>
<dbReference type="InterPro" id="IPR036927">
    <property type="entry name" value="Cyt_c_oxase-like_su1_sf"/>
</dbReference>
<sequence length="668" mass="75278">MLEKLIFGKLTLDAIPLHTPIIMGAGVFMAVILVAVLVAITITKKWSYIWHEWITSVDHKKIGIMYVLLAGVMLLRGFSDVILMRSQQAIAAGANMGYLPAQHYDQIFTAHGVIMIFFVAMPLVFGLANIALPLQIGARDVAYPYLNSFSFWMTFVGAMLCNVSLVIGDFAATGWLAYPPLSELYYSPTVGVDYFIWALQIAGVGSLLGGINFIATVVKMRCPGMTFMRMPIFVWTTFCSMILIALAFPILTVSLALLTLDRLLGMHFFTQYAGGNMMMYINLIWAWGHPEVYILILPAFGVFSEVVATFSQKKLFGYVTMVYATFAITFLSFIVWLHHFFTMGSGGDVNAFFGIATMIIAVPTGVKIFNWLFTMYKGKIIMRTPMLWVFAFFITFTIGGVTGVLMAIPPIDFQVHNSLFLVAHFHNVIIGGVLFGFFAGLIYWFPKAFGFQLDERLGQWSFLFWVAGFYMAFMPLYLLGLMGVMRRLNHYADVTLQPYFIVAAIGAALIMIGILLQIAQIIVSIKNRDKLRDKTGDIWNGRTFEWSVASPAPFYNFAFIPKVEERDQYWEDKKKAKMEGRPLRVNPEHIQYKDIHMPRNTSAGFVIAMFAGVFGFAVVWHMWIPAIIGIVGVIATVIARTFSKDIDYYVKAETVKQIELQHYEESLT</sequence>
<dbReference type="InterPro" id="IPR023615">
    <property type="entry name" value="Cyt_c_Oxase_su1_BS"/>
</dbReference>
<feature type="transmembrane region" description="Helical" evidence="26">
    <location>
        <begin position="63"/>
        <end position="86"/>
    </location>
</feature>
<protein>
    <recommendedName>
        <fullName evidence="6">Cytochrome bo(3) ubiquinol oxidase subunit 1</fullName>
        <ecNumber evidence="5">7.1.1.3</ecNumber>
    </recommendedName>
    <alternativeName>
        <fullName evidence="20">Cytochrome o ubiquinol oxidase subunit 1</fullName>
    </alternativeName>
    <alternativeName>
        <fullName evidence="18">Oxidase bo(3) subunit 1</fullName>
    </alternativeName>
    <alternativeName>
        <fullName evidence="21">Ubiquinol oxidase polypeptide I</fullName>
    </alternativeName>
    <alternativeName>
        <fullName evidence="19">Ubiquinol oxidase subunit 1</fullName>
    </alternativeName>
</protein>
<keyword evidence="10 25" id="KW-0679">Respiratory chain</keyword>
<comment type="similarity">
    <text evidence="4 25">Belongs to the heme-copper respiratory oxidase family.</text>
</comment>
<dbReference type="Gene3D" id="1.20.210.10">
    <property type="entry name" value="Cytochrome c oxidase-like, subunit I domain"/>
    <property type="match status" value="1"/>
</dbReference>
<evidence type="ECO:0000256" key="26">
    <source>
        <dbReference type="SAM" id="Phobius"/>
    </source>
</evidence>